<reference evidence="2 3" key="1">
    <citation type="journal article" date="2018" name="Sci. Rep.">
        <title>Genomic signatures of local adaptation to the degree of environmental predictability in rotifers.</title>
        <authorList>
            <person name="Franch-Gras L."/>
            <person name="Hahn C."/>
            <person name="Garcia-Roger E.M."/>
            <person name="Carmona M.J."/>
            <person name="Serra M."/>
            <person name="Gomez A."/>
        </authorList>
    </citation>
    <scope>NUCLEOTIDE SEQUENCE [LARGE SCALE GENOMIC DNA]</scope>
    <source>
        <strain evidence="2">HYR1</strain>
    </source>
</reference>
<comment type="caution">
    <text evidence="2">The sequence shown here is derived from an EMBL/GenBank/DDBJ whole genome shotgun (WGS) entry which is preliminary data.</text>
</comment>
<dbReference type="AlphaFoldDB" id="A0A3M7PEX1"/>
<protein>
    <submittedName>
        <fullName evidence="2">Uncharacterized protein</fullName>
    </submittedName>
</protein>
<evidence type="ECO:0000256" key="1">
    <source>
        <dbReference type="SAM" id="MobiDB-lite"/>
    </source>
</evidence>
<keyword evidence="3" id="KW-1185">Reference proteome</keyword>
<name>A0A3M7PEX1_BRAPC</name>
<dbReference type="Proteomes" id="UP000276133">
    <property type="component" value="Unassembled WGS sequence"/>
</dbReference>
<proteinExistence type="predicted"/>
<accession>A0A3M7PEX1</accession>
<organism evidence="2 3">
    <name type="scientific">Brachionus plicatilis</name>
    <name type="common">Marine rotifer</name>
    <name type="synonym">Brachionus muelleri</name>
    <dbReference type="NCBI Taxonomy" id="10195"/>
    <lineage>
        <taxon>Eukaryota</taxon>
        <taxon>Metazoa</taxon>
        <taxon>Spiralia</taxon>
        <taxon>Gnathifera</taxon>
        <taxon>Rotifera</taxon>
        <taxon>Eurotatoria</taxon>
        <taxon>Monogononta</taxon>
        <taxon>Pseudotrocha</taxon>
        <taxon>Ploima</taxon>
        <taxon>Brachionidae</taxon>
        <taxon>Brachionus</taxon>
    </lineage>
</organism>
<feature type="non-terminal residue" evidence="2">
    <location>
        <position position="1"/>
    </location>
</feature>
<dbReference type="EMBL" id="REGN01011511">
    <property type="protein sequence ID" value="RMZ97290.1"/>
    <property type="molecule type" value="Genomic_DNA"/>
</dbReference>
<dbReference type="OrthoDB" id="10172228at2759"/>
<feature type="region of interest" description="Disordered" evidence="1">
    <location>
        <begin position="1"/>
        <end position="21"/>
    </location>
</feature>
<feature type="compositionally biased region" description="Acidic residues" evidence="1">
    <location>
        <begin position="1"/>
        <end position="13"/>
    </location>
</feature>
<evidence type="ECO:0000313" key="3">
    <source>
        <dbReference type="Proteomes" id="UP000276133"/>
    </source>
</evidence>
<gene>
    <name evidence="2" type="ORF">BpHYR1_044587</name>
</gene>
<sequence>RIQDSDTEIEEQQDANKQVINSKEAIDRIDEMKQFFFNQKR</sequence>
<evidence type="ECO:0000313" key="2">
    <source>
        <dbReference type="EMBL" id="RMZ97290.1"/>
    </source>
</evidence>